<comment type="subcellular location">
    <subcellularLocation>
        <location evidence="4">Cytoplasm</location>
    </subcellularLocation>
</comment>
<dbReference type="PROSITE" id="PS50249">
    <property type="entry name" value="MPN"/>
    <property type="match status" value="1"/>
</dbReference>
<evidence type="ECO:0000256" key="3">
    <source>
        <dbReference type="ARBA" id="ARBA00022917"/>
    </source>
</evidence>
<dbReference type="EMBL" id="HG937693">
    <property type="protein sequence ID" value="CDP34164.1"/>
    <property type="molecule type" value="Genomic_DNA"/>
</dbReference>
<dbReference type="InterPro" id="IPR045810">
    <property type="entry name" value="eIF3h_C"/>
</dbReference>
<reference evidence="6" key="2">
    <citation type="submission" date="2014-06" db="EMBL/GenBank/DDBJ databases">
        <title>The complete genome of Blastobotrys (Arxula) adeninivorans LS3 - a yeast of biotechnological interest.</title>
        <authorList>
            <person name="Kunze G."/>
            <person name="Gaillardin C."/>
            <person name="Czernicka M."/>
            <person name="Durrens P."/>
            <person name="Martin T."/>
            <person name="Boer E."/>
            <person name="Gabaldon T."/>
            <person name="Cruz J."/>
            <person name="Talla E."/>
            <person name="Marck C."/>
            <person name="Goffeau A."/>
            <person name="Barbe V."/>
            <person name="Baret P."/>
            <person name="Baronian K."/>
            <person name="Beier S."/>
            <person name="Bleykasten C."/>
            <person name="Bode R."/>
            <person name="Casaregola S."/>
            <person name="Despons L."/>
            <person name="Fairhead C."/>
            <person name="Giersberg M."/>
            <person name="Gierski P."/>
            <person name="Hahnel U."/>
            <person name="Hartmann A."/>
            <person name="Jankowska D."/>
            <person name="Jubin C."/>
            <person name="Jung P."/>
            <person name="Lafontaine I."/>
            <person name="Leh-Louis V."/>
            <person name="Lemaire M."/>
            <person name="Marcet-Houben M."/>
            <person name="Mascher M."/>
            <person name="Morel G."/>
            <person name="Richard G.-F."/>
            <person name="Riechen J."/>
            <person name="Sacerdot C."/>
            <person name="Sarkar A."/>
            <person name="Savel G."/>
            <person name="Schacherer J."/>
            <person name="Sherman D."/>
            <person name="Straub M.-L."/>
            <person name="Stein N."/>
            <person name="Thierry A."/>
            <person name="Trautwein-Schult A."/>
            <person name="Westhof E."/>
            <person name="Worch S."/>
            <person name="Dujon B."/>
            <person name="Souciet J.-L."/>
            <person name="Wincker P."/>
            <person name="Scholz U."/>
            <person name="Neuveglise N."/>
        </authorList>
    </citation>
    <scope>NUCLEOTIDE SEQUENCE</scope>
    <source>
        <strain evidence="6">LS3</strain>
    </source>
</reference>
<name>A0A060T095_BLAAD</name>
<dbReference type="GO" id="GO:0003743">
    <property type="term" value="F:translation initiation factor activity"/>
    <property type="evidence" value="ECO:0007669"/>
    <property type="project" value="UniProtKB-UniRule"/>
</dbReference>
<dbReference type="InterPro" id="IPR027524">
    <property type="entry name" value="eIF3h"/>
</dbReference>
<evidence type="ECO:0000256" key="1">
    <source>
        <dbReference type="ARBA" id="ARBA00022490"/>
    </source>
</evidence>
<dbReference type="GO" id="GO:0001732">
    <property type="term" value="P:formation of cytoplasmic translation initiation complex"/>
    <property type="evidence" value="ECO:0007669"/>
    <property type="project" value="UniProtKB-UniRule"/>
</dbReference>
<evidence type="ECO:0000259" key="5">
    <source>
        <dbReference type="PROSITE" id="PS50249"/>
    </source>
</evidence>
<keyword evidence="2 4" id="KW-0396">Initiation factor</keyword>
<dbReference type="InterPro" id="IPR050242">
    <property type="entry name" value="JAMM_MPN+_peptidase_M67A"/>
</dbReference>
<dbReference type="Pfam" id="PF19445">
    <property type="entry name" value="eIF3h_C"/>
    <property type="match status" value="1"/>
</dbReference>
<organism evidence="6">
    <name type="scientific">Blastobotrys adeninivorans</name>
    <name type="common">Yeast</name>
    <name type="synonym">Arxula adeninivorans</name>
    <dbReference type="NCBI Taxonomy" id="409370"/>
    <lineage>
        <taxon>Eukaryota</taxon>
        <taxon>Fungi</taxon>
        <taxon>Dikarya</taxon>
        <taxon>Ascomycota</taxon>
        <taxon>Saccharomycotina</taxon>
        <taxon>Dipodascomycetes</taxon>
        <taxon>Dipodascales</taxon>
        <taxon>Trichomonascaceae</taxon>
        <taxon>Blastobotrys</taxon>
    </lineage>
</organism>
<evidence type="ECO:0000256" key="2">
    <source>
        <dbReference type="ARBA" id="ARBA00022540"/>
    </source>
</evidence>
<dbReference type="HAMAP" id="MF_03007">
    <property type="entry name" value="eIF3h"/>
    <property type="match status" value="1"/>
</dbReference>
<protein>
    <recommendedName>
        <fullName evidence="4">Eukaryotic translation initiation factor 3 subunit H</fullName>
        <shortName evidence="4">eIF3h</shortName>
    </recommendedName>
</protein>
<gene>
    <name evidence="6" type="ORF">GNLVRS02_ARAD1C06160g</name>
</gene>
<dbReference type="AlphaFoldDB" id="A0A060T095"/>
<dbReference type="Gene3D" id="3.40.140.10">
    <property type="entry name" value="Cytidine Deaminase, domain 2"/>
    <property type="match status" value="1"/>
</dbReference>
<comment type="function">
    <text evidence="4">Component of the eukaryotic translation initiation factor 3 (eIF-3) complex, which is involved in protein synthesis of a specialized repertoire of mRNAs and, together with other initiation factors, stimulates binding of mRNA and methionyl-tRNAi to the 40S ribosome. The eIF-3 complex specifically targets and initiates translation of a subset of mRNAs involved in cell proliferation.</text>
</comment>
<dbReference type="GO" id="GO:0005852">
    <property type="term" value="C:eukaryotic translation initiation factor 3 complex"/>
    <property type="evidence" value="ECO:0007669"/>
    <property type="project" value="UniProtKB-UniRule"/>
</dbReference>
<dbReference type="Pfam" id="PF01398">
    <property type="entry name" value="JAB"/>
    <property type="match status" value="1"/>
</dbReference>
<dbReference type="GO" id="GO:0016282">
    <property type="term" value="C:eukaryotic 43S preinitiation complex"/>
    <property type="evidence" value="ECO:0007669"/>
    <property type="project" value="UniProtKB-UniRule"/>
</dbReference>
<reference evidence="6" key="1">
    <citation type="submission" date="2014-02" db="EMBL/GenBank/DDBJ databases">
        <authorList>
            <person name="Genoscope - CEA"/>
        </authorList>
    </citation>
    <scope>NUCLEOTIDE SEQUENCE</scope>
    <source>
        <strain evidence="6">LS3</strain>
    </source>
</reference>
<keyword evidence="1 4" id="KW-0963">Cytoplasm</keyword>
<dbReference type="GO" id="GO:0008237">
    <property type="term" value="F:metallopeptidase activity"/>
    <property type="evidence" value="ECO:0007669"/>
    <property type="project" value="InterPro"/>
</dbReference>
<comment type="similarity">
    <text evidence="4">Belongs to the eIF-3 subunit H family.</text>
</comment>
<dbReference type="PhylomeDB" id="A0A060T095"/>
<evidence type="ECO:0000256" key="4">
    <source>
        <dbReference type="HAMAP-Rule" id="MF_03007"/>
    </source>
</evidence>
<accession>A0A060T095</accession>
<dbReference type="InterPro" id="IPR000555">
    <property type="entry name" value="JAMM/MPN+_dom"/>
</dbReference>
<dbReference type="InterPro" id="IPR037518">
    <property type="entry name" value="MPN"/>
</dbReference>
<comment type="subunit">
    <text evidence="4">Component of the eukaryotic translation initiation factor 3 (eIF-3) complex.</text>
</comment>
<proteinExistence type="inferred from homology"/>
<keyword evidence="3 4" id="KW-0648">Protein biosynthesis</keyword>
<evidence type="ECO:0000313" key="6">
    <source>
        <dbReference type="EMBL" id="CDP34164.1"/>
    </source>
</evidence>
<dbReference type="GO" id="GO:0033290">
    <property type="term" value="C:eukaryotic 48S preinitiation complex"/>
    <property type="evidence" value="ECO:0007669"/>
    <property type="project" value="UniProtKB-UniRule"/>
</dbReference>
<dbReference type="PANTHER" id="PTHR10410">
    <property type="entry name" value="EUKARYOTIC TRANSLATION INITIATION FACTOR 3 -RELATED"/>
    <property type="match status" value="1"/>
</dbReference>
<dbReference type="CDD" id="cd08065">
    <property type="entry name" value="MPN_eIF3h"/>
    <property type="match status" value="1"/>
</dbReference>
<sequence>MLTRRAQGGAACIPTTPATTTSVRVDGSVLLKIVRHVSEAHPGPANGQLMGVEDENDSTILRVTHTFALPANMSIGDNDGARSRATNKYVNDMVSLLREVNVEPNTIGWYTGGPMGRFVSPQLVEGLLSAQSTNREAVVIVYDAPASHLAGFGLRAYRLSPQYLAARKEGRLTSENLTKNNLSYKNVLVELPVTVENSHLATMFLHSASAGLPENDYEDLALPGDTYLERSVEGLFDTVEDFYYDQGNYSFYQRQVAREQAKISQWQQKRKAENATRAQNGQEPLSTEEWKSLFKLPEEPSRADALLISSQLDRYCEHIEGFGPTVTSKLFAAQKTLLDNA</sequence>
<feature type="domain" description="MPN" evidence="5">
    <location>
        <begin position="23"/>
        <end position="163"/>
    </location>
</feature>